<keyword evidence="5" id="KW-1185">Reference proteome</keyword>
<keyword evidence="3" id="KW-0472">Membrane</keyword>
<feature type="transmembrane region" description="Helical" evidence="3">
    <location>
        <begin position="21"/>
        <end position="39"/>
    </location>
</feature>
<dbReference type="KEGG" id="ccp:CHC_T00000681001"/>
<name>R7QR26_CHOCR</name>
<dbReference type="Proteomes" id="UP000012073">
    <property type="component" value="Unassembled WGS sequence"/>
</dbReference>
<feature type="region of interest" description="Disordered" evidence="2">
    <location>
        <begin position="218"/>
        <end position="243"/>
    </location>
</feature>
<dbReference type="AlphaFoldDB" id="R7QR26"/>
<keyword evidence="1" id="KW-0175">Coiled coil</keyword>
<evidence type="ECO:0000256" key="1">
    <source>
        <dbReference type="SAM" id="Coils"/>
    </source>
</evidence>
<dbReference type="GeneID" id="17318226"/>
<dbReference type="EMBL" id="HG002142">
    <property type="protein sequence ID" value="CDF40213.1"/>
    <property type="molecule type" value="Genomic_DNA"/>
</dbReference>
<proteinExistence type="predicted"/>
<evidence type="ECO:0000313" key="4">
    <source>
        <dbReference type="EMBL" id="CDF40213.1"/>
    </source>
</evidence>
<protein>
    <submittedName>
        <fullName evidence="4">Uncharacterized protein</fullName>
    </submittedName>
</protein>
<feature type="transmembrane region" description="Helical" evidence="3">
    <location>
        <begin position="45"/>
        <end position="64"/>
    </location>
</feature>
<keyword evidence="3" id="KW-0812">Transmembrane</keyword>
<feature type="transmembrane region" description="Helical" evidence="3">
    <location>
        <begin position="103"/>
        <end position="121"/>
    </location>
</feature>
<feature type="transmembrane region" description="Helical" evidence="3">
    <location>
        <begin position="76"/>
        <end position="97"/>
    </location>
</feature>
<reference evidence="5" key="1">
    <citation type="journal article" date="2013" name="Proc. Natl. Acad. Sci. U.S.A.">
        <title>Genome structure and metabolic features in the red seaweed Chondrus crispus shed light on evolution of the Archaeplastida.</title>
        <authorList>
            <person name="Collen J."/>
            <person name="Porcel B."/>
            <person name="Carre W."/>
            <person name="Ball S.G."/>
            <person name="Chaparro C."/>
            <person name="Tonon T."/>
            <person name="Barbeyron T."/>
            <person name="Michel G."/>
            <person name="Noel B."/>
            <person name="Valentin K."/>
            <person name="Elias M."/>
            <person name="Artiguenave F."/>
            <person name="Arun A."/>
            <person name="Aury J.M."/>
            <person name="Barbosa-Neto J.F."/>
            <person name="Bothwell J.H."/>
            <person name="Bouget F.Y."/>
            <person name="Brillet L."/>
            <person name="Cabello-Hurtado F."/>
            <person name="Capella-Gutierrez S."/>
            <person name="Charrier B."/>
            <person name="Cladiere L."/>
            <person name="Cock J.M."/>
            <person name="Coelho S.M."/>
            <person name="Colleoni C."/>
            <person name="Czjzek M."/>
            <person name="Da Silva C."/>
            <person name="Delage L."/>
            <person name="Denoeud F."/>
            <person name="Deschamps P."/>
            <person name="Dittami S.M."/>
            <person name="Gabaldon T."/>
            <person name="Gachon C.M."/>
            <person name="Groisillier A."/>
            <person name="Herve C."/>
            <person name="Jabbari K."/>
            <person name="Katinka M."/>
            <person name="Kloareg B."/>
            <person name="Kowalczyk N."/>
            <person name="Labadie K."/>
            <person name="Leblanc C."/>
            <person name="Lopez P.J."/>
            <person name="McLachlan D.H."/>
            <person name="Meslet-Cladiere L."/>
            <person name="Moustafa A."/>
            <person name="Nehr Z."/>
            <person name="Nyvall Collen P."/>
            <person name="Panaud O."/>
            <person name="Partensky F."/>
            <person name="Poulain J."/>
            <person name="Rensing S.A."/>
            <person name="Rousvoal S."/>
            <person name="Samson G."/>
            <person name="Symeonidi A."/>
            <person name="Weissenbach J."/>
            <person name="Zambounis A."/>
            <person name="Wincker P."/>
            <person name="Boyen C."/>
        </authorList>
    </citation>
    <scope>NUCLEOTIDE SEQUENCE [LARGE SCALE GENOMIC DNA]</scope>
    <source>
        <strain evidence="5">cv. Stackhouse</strain>
    </source>
</reference>
<sequence length="243" mass="26036">MEAAGTHPPRSAWWREGGLRRVSLGGLTGFAGGALYATARALPPAYALRGGLVCGVFTAPFFAFREVLTARLHMDGPMASTIAGGIAGYVGSLFIAGPHWKTVSHSAMAVGIGCGFADIVVSRLDWQRKVYIVNRHDAAVKAAAEQVESKESGASVQRSNSFFKLPSWLPGLNDIDNEYQDLLRRQEATVVALEKEQARIAVLLEALDRVKSATEIINPEKARPDLPASVNPQAPLSKAKDCP</sequence>
<dbReference type="RefSeq" id="XP_005710507.1">
    <property type="nucleotide sequence ID" value="XM_005710450.1"/>
</dbReference>
<accession>R7QR26</accession>
<feature type="coiled-coil region" evidence="1">
    <location>
        <begin position="176"/>
        <end position="213"/>
    </location>
</feature>
<gene>
    <name evidence="4" type="ORF">CHC_T00000681001</name>
</gene>
<keyword evidence="3" id="KW-1133">Transmembrane helix</keyword>
<dbReference type="Gramene" id="CDF40213">
    <property type="protein sequence ID" value="CDF40213"/>
    <property type="gene ID" value="CHC_T00000681001"/>
</dbReference>
<organism evidence="4 5">
    <name type="scientific">Chondrus crispus</name>
    <name type="common">Carrageen Irish moss</name>
    <name type="synonym">Polymorpha crispa</name>
    <dbReference type="NCBI Taxonomy" id="2769"/>
    <lineage>
        <taxon>Eukaryota</taxon>
        <taxon>Rhodophyta</taxon>
        <taxon>Florideophyceae</taxon>
        <taxon>Rhodymeniophycidae</taxon>
        <taxon>Gigartinales</taxon>
        <taxon>Gigartinaceae</taxon>
        <taxon>Chondrus</taxon>
    </lineage>
</organism>
<evidence type="ECO:0000256" key="3">
    <source>
        <dbReference type="SAM" id="Phobius"/>
    </source>
</evidence>
<evidence type="ECO:0000313" key="5">
    <source>
        <dbReference type="Proteomes" id="UP000012073"/>
    </source>
</evidence>
<evidence type="ECO:0000256" key="2">
    <source>
        <dbReference type="SAM" id="MobiDB-lite"/>
    </source>
</evidence>